<name>A0A645HXH8_9ZZZZ</name>
<comment type="caution">
    <text evidence="1">The sequence shown here is derived from an EMBL/GenBank/DDBJ whole genome shotgun (WGS) entry which is preliminary data.</text>
</comment>
<proteinExistence type="predicted"/>
<reference evidence="1" key="1">
    <citation type="submission" date="2019-08" db="EMBL/GenBank/DDBJ databases">
        <authorList>
            <person name="Kucharzyk K."/>
            <person name="Murdoch R.W."/>
            <person name="Higgins S."/>
            <person name="Loffler F."/>
        </authorList>
    </citation>
    <scope>NUCLEOTIDE SEQUENCE</scope>
</reference>
<evidence type="ECO:0000313" key="1">
    <source>
        <dbReference type="EMBL" id="MPN43212.1"/>
    </source>
</evidence>
<protein>
    <submittedName>
        <fullName evidence="1">Uncharacterized protein</fullName>
    </submittedName>
</protein>
<sequence>MVSQHILICIEHFCVPLPHLFTTAKDGITAILIDEYGPHANALFNRIHCTGFVNGQG</sequence>
<gene>
    <name evidence="1" type="ORF">SDC9_190771</name>
</gene>
<organism evidence="1">
    <name type="scientific">bioreactor metagenome</name>
    <dbReference type="NCBI Taxonomy" id="1076179"/>
    <lineage>
        <taxon>unclassified sequences</taxon>
        <taxon>metagenomes</taxon>
        <taxon>ecological metagenomes</taxon>
    </lineage>
</organism>
<accession>A0A645HXH8</accession>
<dbReference type="EMBL" id="VSSQ01101472">
    <property type="protein sequence ID" value="MPN43212.1"/>
    <property type="molecule type" value="Genomic_DNA"/>
</dbReference>
<dbReference type="AlphaFoldDB" id="A0A645HXH8"/>